<organism evidence="5 6">
    <name type="scientific">Acrasis kona</name>
    <dbReference type="NCBI Taxonomy" id="1008807"/>
    <lineage>
        <taxon>Eukaryota</taxon>
        <taxon>Discoba</taxon>
        <taxon>Heterolobosea</taxon>
        <taxon>Tetramitia</taxon>
        <taxon>Eutetramitia</taxon>
        <taxon>Acrasidae</taxon>
        <taxon>Acrasis</taxon>
    </lineage>
</organism>
<accession>A0AAW2ZB32</accession>
<evidence type="ECO:0000313" key="5">
    <source>
        <dbReference type="EMBL" id="KAL0486477.1"/>
    </source>
</evidence>
<feature type="compositionally biased region" description="Basic and acidic residues" evidence="3">
    <location>
        <begin position="262"/>
        <end position="302"/>
    </location>
</feature>
<dbReference type="PANTHER" id="PTHR23236">
    <property type="entry name" value="EUKARYOTIC TRANSLATION INITIATION FACTOR 4B/4H"/>
    <property type="match status" value="1"/>
</dbReference>
<dbReference type="PROSITE" id="PS50102">
    <property type="entry name" value="RRM"/>
    <property type="match status" value="1"/>
</dbReference>
<dbReference type="Gene3D" id="3.30.70.330">
    <property type="match status" value="1"/>
</dbReference>
<feature type="compositionally biased region" description="Basic and acidic residues" evidence="3">
    <location>
        <begin position="75"/>
        <end position="88"/>
    </location>
</feature>
<dbReference type="Pfam" id="PF00076">
    <property type="entry name" value="RRM_1"/>
    <property type="match status" value="1"/>
</dbReference>
<feature type="compositionally biased region" description="Basic and acidic residues" evidence="3">
    <location>
        <begin position="434"/>
        <end position="455"/>
    </location>
</feature>
<dbReference type="InterPro" id="IPR000504">
    <property type="entry name" value="RRM_dom"/>
</dbReference>
<dbReference type="PANTHER" id="PTHR23236:SF11">
    <property type="entry name" value="EUKARYOTIC TRANSLATION INITIATION FACTOR 4H"/>
    <property type="match status" value="1"/>
</dbReference>
<evidence type="ECO:0000256" key="1">
    <source>
        <dbReference type="ARBA" id="ARBA00022884"/>
    </source>
</evidence>
<feature type="region of interest" description="Disordered" evidence="3">
    <location>
        <begin position="231"/>
        <end position="478"/>
    </location>
</feature>
<dbReference type="InterPro" id="IPR035979">
    <property type="entry name" value="RBD_domain_sf"/>
</dbReference>
<feature type="region of interest" description="Disordered" evidence="3">
    <location>
        <begin position="1"/>
        <end position="121"/>
    </location>
</feature>
<dbReference type="SUPFAM" id="SSF54928">
    <property type="entry name" value="RNA-binding domain, RBD"/>
    <property type="match status" value="1"/>
</dbReference>
<sequence length="499" mass="56021">MPPKKDNKKNKKGQKMSLDEFNQQFEAPAAEKAPSTLGGWGDRMSEEIDNLAVTGITTEELREQSGSGGYGGRQPYRESSYEPSRENRSFGGSRPEGRYGEDRPPREQRQRQADSGNLPTEPPFVIYIGNLAFQVTKDDIADFFGNAVEHIVLPVDHERDGRIKGHGYVEFADLESMRDALDKHGRDFMGRAIRVDVTEPQTALKMCKNSSSGFGGFSRREGDRDFAPRVESVAEKDSNWRGKGAGLDASPFGNKRGGGRFGGDRGSDRYGDREGSRYGDRDGRYGDRDNRYGDDRYSDRPSNRSGFNFNREPRRENANPFSRNDDRERERAPYQDEPTERPKINLRPRDESAPASSGKQNDLFGGGKAWEETDELRKKLDQLEVQGKKSVEDASKKFEEERSKTREERSSNPFGGSDERREKKTLDFSKFGKGNRDGEERTSGGGKREYKKKEEQSDDGFTSTSNVPSTATASKAALKKEAQNASLNRFGALGEEDLE</sequence>
<feature type="compositionally biased region" description="Basic and acidic residues" evidence="3">
    <location>
        <begin position="417"/>
        <end position="427"/>
    </location>
</feature>
<feature type="compositionally biased region" description="Basic and acidic residues" evidence="3">
    <location>
        <begin position="231"/>
        <end position="240"/>
    </location>
</feature>
<evidence type="ECO:0000256" key="2">
    <source>
        <dbReference type="PROSITE-ProRule" id="PRU00176"/>
    </source>
</evidence>
<keyword evidence="1 2" id="KW-0694">RNA-binding</keyword>
<feature type="compositionally biased region" description="Polar residues" evidence="3">
    <location>
        <begin position="459"/>
        <end position="468"/>
    </location>
</feature>
<gene>
    <name evidence="5" type="ORF">AKO1_012007</name>
</gene>
<evidence type="ECO:0000313" key="6">
    <source>
        <dbReference type="Proteomes" id="UP001431209"/>
    </source>
</evidence>
<reference evidence="5 6" key="1">
    <citation type="submission" date="2024-03" db="EMBL/GenBank/DDBJ databases">
        <title>The Acrasis kona genome and developmental transcriptomes reveal deep origins of eukaryotic multicellular pathways.</title>
        <authorList>
            <person name="Sheikh S."/>
            <person name="Fu C.-J."/>
            <person name="Brown M.W."/>
            <person name="Baldauf S.L."/>
        </authorList>
    </citation>
    <scope>NUCLEOTIDE SEQUENCE [LARGE SCALE GENOMIC DNA]</scope>
    <source>
        <strain evidence="5 6">ATCC MYA-3509</strain>
    </source>
</reference>
<name>A0AAW2ZB32_9EUKA</name>
<dbReference type="InterPro" id="IPR012677">
    <property type="entry name" value="Nucleotide-bd_a/b_plait_sf"/>
</dbReference>
<keyword evidence="6" id="KW-1185">Reference proteome</keyword>
<evidence type="ECO:0000256" key="3">
    <source>
        <dbReference type="SAM" id="MobiDB-lite"/>
    </source>
</evidence>
<feature type="compositionally biased region" description="Basic and acidic residues" evidence="3">
    <location>
        <begin position="369"/>
        <end position="410"/>
    </location>
</feature>
<protein>
    <submittedName>
        <fullName evidence="5">RNA-binding protein sce3</fullName>
    </submittedName>
</protein>
<dbReference type="EMBL" id="JAOPGA020001235">
    <property type="protein sequence ID" value="KAL0486477.1"/>
    <property type="molecule type" value="Genomic_DNA"/>
</dbReference>
<feature type="domain" description="RRM" evidence="4">
    <location>
        <begin position="124"/>
        <end position="200"/>
    </location>
</feature>
<comment type="caution">
    <text evidence="5">The sequence shown here is derived from an EMBL/GenBank/DDBJ whole genome shotgun (WGS) entry which is preliminary data.</text>
</comment>
<feature type="compositionally biased region" description="Basic residues" evidence="3">
    <location>
        <begin position="1"/>
        <end position="14"/>
    </location>
</feature>
<feature type="compositionally biased region" description="Basic and acidic residues" evidence="3">
    <location>
        <begin position="311"/>
        <end position="352"/>
    </location>
</feature>
<proteinExistence type="predicted"/>
<dbReference type="SMART" id="SM00360">
    <property type="entry name" value="RRM"/>
    <property type="match status" value="1"/>
</dbReference>
<feature type="compositionally biased region" description="Basic and acidic residues" evidence="3">
    <location>
        <begin position="95"/>
        <end position="112"/>
    </location>
</feature>
<dbReference type="AlphaFoldDB" id="A0AAW2ZB32"/>
<dbReference type="Proteomes" id="UP001431209">
    <property type="component" value="Unassembled WGS sequence"/>
</dbReference>
<dbReference type="GO" id="GO:0003723">
    <property type="term" value="F:RNA binding"/>
    <property type="evidence" value="ECO:0007669"/>
    <property type="project" value="UniProtKB-UniRule"/>
</dbReference>
<evidence type="ECO:0000259" key="4">
    <source>
        <dbReference type="PROSITE" id="PS50102"/>
    </source>
</evidence>